<organism evidence="2 3">
    <name type="scientific">Trifolium subterraneum</name>
    <name type="common">Subterranean clover</name>
    <dbReference type="NCBI Taxonomy" id="3900"/>
    <lineage>
        <taxon>Eukaryota</taxon>
        <taxon>Viridiplantae</taxon>
        <taxon>Streptophyta</taxon>
        <taxon>Embryophyta</taxon>
        <taxon>Tracheophyta</taxon>
        <taxon>Spermatophyta</taxon>
        <taxon>Magnoliopsida</taxon>
        <taxon>eudicotyledons</taxon>
        <taxon>Gunneridae</taxon>
        <taxon>Pentapetalae</taxon>
        <taxon>rosids</taxon>
        <taxon>fabids</taxon>
        <taxon>Fabales</taxon>
        <taxon>Fabaceae</taxon>
        <taxon>Papilionoideae</taxon>
        <taxon>50 kb inversion clade</taxon>
        <taxon>NPAAA clade</taxon>
        <taxon>Hologalegina</taxon>
        <taxon>IRL clade</taxon>
        <taxon>Trifolieae</taxon>
        <taxon>Trifolium</taxon>
    </lineage>
</organism>
<keyword evidence="1" id="KW-0812">Transmembrane</keyword>
<dbReference type="Proteomes" id="UP000242715">
    <property type="component" value="Unassembled WGS sequence"/>
</dbReference>
<keyword evidence="3" id="KW-1185">Reference proteome</keyword>
<accession>A0A2Z6LQ67</accession>
<keyword evidence="1" id="KW-1133">Transmembrane helix</keyword>
<dbReference type="EMBL" id="DF973223">
    <property type="protein sequence ID" value="GAU20954.1"/>
    <property type="molecule type" value="Genomic_DNA"/>
</dbReference>
<proteinExistence type="predicted"/>
<keyword evidence="1" id="KW-0472">Membrane</keyword>
<evidence type="ECO:0000313" key="3">
    <source>
        <dbReference type="Proteomes" id="UP000242715"/>
    </source>
</evidence>
<dbReference type="OrthoDB" id="10538690at2759"/>
<protein>
    <submittedName>
        <fullName evidence="2">Uncharacterized protein</fullName>
    </submittedName>
</protein>
<feature type="transmembrane region" description="Helical" evidence="1">
    <location>
        <begin position="362"/>
        <end position="383"/>
    </location>
</feature>
<name>A0A2Z6LQ67_TRISU</name>
<evidence type="ECO:0000313" key="2">
    <source>
        <dbReference type="EMBL" id="GAU20954.1"/>
    </source>
</evidence>
<evidence type="ECO:0000256" key="1">
    <source>
        <dbReference type="SAM" id="Phobius"/>
    </source>
</evidence>
<dbReference type="AlphaFoldDB" id="A0A2Z6LQ67"/>
<gene>
    <name evidence="2" type="ORF">TSUD_201030</name>
</gene>
<reference evidence="3" key="1">
    <citation type="journal article" date="2017" name="Front. Plant Sci.">
        <title>Climate Clever Clovers: New Paradigm to Reduce the Environmental Footprint of Ruminants by Breeding Low Methanogenic Forages Utilizing Haplotype Variation.</title>
        <authorList>
            <person name="Kaur P."/>
            <person name="Appels R."/>
            <person name="Bayer P.E."/>
            <person name="Keeble-Gagnere G."/>
            <person name="Wang J."/>
            <person name="Hirakawa H."/>
            <person name="Shirasawa K."/>
            <person name="Vercoe P."/>
            <person name="Stefanova K."/>
            <person name="Durmic Z."/>
            <person name="Nichols P."/>
            <person name="Revell C."/>
            <person name="Isobe S.N."/>
            <person name="Edwards D."/>
            <person name="Erskine W."/>
        </authorList>
    </citation>
    <scope>NUCLEOTIDE SEQUENCE [LARGE SCALE GENOMIC DNA]</scope>
    <source>
        <strain evidence="3">cv. Daliak</strain>
    </source>
</reference>
<feature type="transmembrane region" description="Helical" evidence="1">
    <location>
        <begin position="337"/>
        <end position="355"/>
    </location>
</feature>
<sequence>MTVAAFAMKGPALTWWLGWHPRHPWMNWDAFTSVFLWQFKPEWRVILPLPDDEEGMEFEPEQLTVSIVEQSSVVEEGISDFNQHSSSLEVADLEIADSIEDSLPENENQDGENKIQPHELLTEGLNTIPAVVGERKDLITAVSKDRDVRLDFDFIFSVPNLVCSSCFTLVTFAPVFVVPSTKATVNTTSTTSPQHLVTLLDPGGYFNLQESWTTNRTLPLPPKPPDRSCYNVSIPHYIQIPLQYENNHQVCLLKKLGLNVPTNELVWVHDHLLMVISPNHYNFYKLIIDVDLMNPLKLTKDAIEPLIFHVNVVFYKLFDYVKLGERVVNYCIEVRPGGAGLCFLLLVTYATVGIWKDAKQLWLGGAAMKCFFCYGVVFLNLAMV</sequence>